<dbReference type="SUPFAM" id="SSF49482">
    <property type="entry name" value="Aromatic compound dioxygenase"/>
    <property type="match status" value="1"/>
</dbReference>
<comment type="caution">
    <text evidence="5">The sequence shown here is derived from an EMBL/GenBank/DDBJ whole genome shotgun (WGS) entry which is preliminary data.</text>
</comment>
<dbReference type="Gene3D" id="2.60.130.10">
    <property type="entry name" value="Aromatic compound dioxygenase"/>
    <property type="match status" value="1"/>
</dbReference>
<dbReference type="PANTHER" id="PTHR33711:SF7">
    <property type="entry name" value="INTRADIOL RING-CLEAVAGE DIOXYGENASES DOMAIN-CONTAINING PROTEIN-RELATED"/>
    <property type="match status" value="1"/>
</dbReference>
<evidence type="ECO:0000256" key="1">
    <source>
        <dbReference type="ARBA" id="ARBA00007825"/>
    </source>
</evidence>
<protein>
    <recommendedName>
        <fullName evidence="4">Intradiol ring-cleavage dioxygenases domain-containing protein</fullName>
    </recommendedName>
</protein>
<dbReference type="InterPro" id="IPR015889">
    <property type="entry name" value="Intradiol_dOase_core"/>
</dbReference>
<evidence type="ECO:0000313" key="5">
    <source>
        <dbReference type="EMBL" id="MBW4668774.1"/>
    </source>
</evidence>
<evidence type="ECO:0000313" key="6">
    <source>
        <dbReference type="Proteomes" id="UP000729701"/>
    </source>
</evidence>
<dbReference type="PANTHER" id="PTHR33711">
    <property type="entry name" value="DIOXYGENASE, PUTATIVE (AFU_ORTHOLOGUE AFUA_2G02910)-RELATED"/>
    <property type="match status" value="1"/>
</dbReference>
<evidence type="ECO:0000259" key="4">
    <source>
        <dbReference type="Pfam" id="PF00775"/>
    </source>
</evidence>
<reference evidence="5" key="2">
    <citation type="journal article" date="2022" name="Microbiol. Resour. Announc.">
        <title>Metagenome Sequencing to Explore Phylogenomics of Terrestrial Cyanobacteria.</title>
        <authorList>
            <person name="Ward R.D."/>
            <person name="Stajich J.E."/>
            <person name="Johansen J.R."/>
            <person name="Huntemann M."/>
            <person name="Clum A."/>
            <person name="Foster B."/>
            <person name="Foster B."/>
            <person name="Roux S."/>
            <person name="Palaniappan K."/>
            <person name="Varghese N."/>
            <person name="Mukherjee S."/>
            <person name="Reddy T.B.K."/>
            <person name="Daum C."/>
            <person name="Copeland A."/>
            <person name="Chen I.A."/>
            <person name="Ivanova N.N."/>
            <person name="Kyrpides N.C."/>
            <person name="Shapiro N."/>
            <person name="Eloe-Fadrosh E.A."/>
            <person name="Pietrasiak N."/>
        </authorList>
    </citation>
    <scope>NUCLEOTIDE SEQUENCE</scope>
    <source>
        <strain evidence="5">GSE-NOS-MK-12-04C</strain>
    </source>
</reference>
<sequence length="94" mass="10834">MCIFIQNRLLGRHTKRPAHIHFKLSAAGFTPLITQIYPENDPYLDSDTSFAVMSSTIMKLQKHDAYDGKKAFYTTEFNFILSRAVEETEVIHIL</sequence>
<organism evidence="5 6">
    <name type="scientific">Cyanomargarita calcarea GSE-NOS-MK-12-04C</name>
    <dbReference type="NCBI Taxonomy" id="2839659"/>
    <lineage>
        <taxon>Bacteria</taxon>
        <taxon>Bacillati</taxon>
        <taxon>Cyanobacteriota</taxon>
        <taxon>Cyanophyceae</taxon>
        <taxon>Nostocales</taxon>
        <taxon>Cyanomargaritaceae</taxon>
        <taxon>Cyanomargarita</taxon>
    </lineage>
</organism>
<dbReference type="InterPro" id="IPR050770">
    <property type="entry name" value="Intradiol_RC_Dioxygenase"/>
</dbReference>
<dbReference type="InterPro" id="IPR000627">
    <property type="entry name" value="Intradiol_dOase_C"/>
</dbReference>
<evidence type="ECO:0000256" key="2">
    <source>
        <dbReference type="ARBA" id="ARBA00022964"/>
    </source>
</evidence>
<dbReference type="GO" id="GO:0016702">
    <property type="term" value="F:oxidoreductase activity, acting on single donors with incorporation of molecular oxygen, incorporation of two atoms of oxygen"/>
    <property type="evidence" value="ECO:0007669"/>
    <property type="project" value="InterPro"/>
</dbReference>
<keyword evidence="2" id="KW-0223">Dioxygenase</keyword>
<keyword evidence="3" id="KW-0560">Oxidoreductase</keyword>
<dbReference type="EMBL" id="JAHHGZ010000015">
    <property type="protein sequence ID" value="MBW4668774.1"/>
    <property type="molecule type" value="Genomic_DNA"/>
</dbReference>
<proteinExistence type="inferred from homology"/>
<dbReference type="AlphaFoldDB" id="A0A951UT83"/>
<evidence type="ECO:0000256" key="3">
    <source>
        <dbReference type="ARBA" id="ARBA00023002"/>
    </source>
</evidence>
<dbReference type="Proteomes" id="UP000729701">
    <property type="component" value="Unassembled WGS sequence"/>
</dbReference>
<dbReference type="GO" id="GO:0008199">
    <property type="term" value="F:ferric iron binding"/>
    <property type="evidence" value="ECO:0007669"/>
    <property type="project" value="InterPro"/>
</dbReference>
<gene>
    <name evidence="5" type="ORF">KME60_15430</name>
</gene>
<name>A0A951UT83_9CYAN</name>
<comment type="similarity">
    <text evidence="1">Belongs to the intradiol ring-cleavage dioxygenase family.</text>
</comment>
<accession>A0A951UT83</accession>
<feature type="domain" description="Intradiol ring-cleavage dioxygenases" evidence="4">
    <location>
        <begin position="9"/>
        <end position="81"/>
    </location>
</feature>
<dbReference type="Pfam" id="PF00775">
    <property type="entry name" value="Dioxygenase_C"/>
    <property type="match status" value="1"/>
</dbReference>
<reference evidence="5" key="1">
    <citation type="submission" date="2021-05" db="EMBL/GenBank/DDBJ databases">
        <authorList>
            <person name="Pietrasiak N."/>
            <person name="Ward R."/>
            <person name="Stajich J.E."/>
            <person name="Kurbessoian T."/>
        </authorList>
    </citation>
    <scope>NUCLEOTIDE SEQUENCE</scope>
    <source>
        <strain evidence="5">GSE-NOS-MK-12-04C</strain>
    </source>
</reference>